<feature type="region of interest" description="Disordered" evidence="1">
    <location>
        <begin position="39"/>
        <end position="106"/>
    </location>
</feature>
<protein>
    <recommendedName>
        <fullName evidence="3">Zinc-ribbon domain-containing protein</fullName>
    </recommendedName>
</protein>
<dbReference type="InterPro" id="IPR008979">
    <property type="entry name" value="Galactose-bd-like_sf"/>
</dbReference>
<proteinExistence type="predicted"/>
<comment type="caution">
    <text evidence="4">The sequence shown here is derived from an EMBL/GenBank/DDBJ whole genome shotgun (WGS) entry which is preliminary data.</text>
</comment>
<evidence type="ECO:0000313" key="5">
    <source>
        <dbReference type="Proteomes" id="UP001501116"/>
    </source>
</evidence>
<feature type="transmembrane region" description="Helical" evidence="2">
    <location>
        <begin position="153"/>
        <end position="173"/>
    </location>
</feature>
<dbReference type="InterPro" id="IPR057561">
    <property type="entry name" value="NADase_transloc"/>
</dbReference>
<dbReference type="Pfam" id="PF13240">
    <property type="entry name" value="Zn_Ribbon_1"/>
    <property type="match status" value="1"/>
</dbReference>
<dbReference type="SUPFAM" id="SSF49785">
    <property type="entry name" value="Galactose-binding domain-like"/>
    <property type="match status" value="1"/>
</dbReference>
<keyword evidence="2" id="KW-0472">Membrane</keyword>
<organism evidence="4 5">
    <name type="scientific">Amycolatopsis minnesotensis</name>
    <dbReference type="NCBI Taxonomy" id="337894"/>
    <lineage>
        <taxon>Bacteria</taxon>
        <taxon>Bacillati</taxon>
        <taxon>Actinomycetota</taxon>
        <taxon>Actinomycetes</taxon>
        <taxon>Pseudonocardiales</taxon>
        <taxon>Pseudonocardiaceae</taxon>
        <taxon>Amycolatopsis</taxon>
    </lineage>
</organism>
<evidence type="ECO:0000256" key="1">
    <source>
        <dbReference type="SAM" id="MobiDB-lite"/>
    </source>
</evidence>
<dbReference type="Proteomes" id="UP001501116">
    <property type="component" value="Unassembled WGS sequence"/>
</dbReference>
<gene>
    <name evidence="4" type="ORF">GCM10009754_16670</name>
</gene>
<evidence type="ECO:0000313" key="4">
    <source>
        <dbReference type="EMBL" id="GAA1948847.1"/>
    </source>
</evidence>
<feature type="compositionally biased region" description="Basic and acidic residues" evidence="1">
    <location>
        <begin position="92"/>
        <end position="105"/>
    </location>
</feature>
<keyword evidence="5" id="KW-1185">Reference proteome</keyword>
<dbReference type="InterPro" id="IPR026870">
    <property type="entry name" value="Zinc_ribbon_dom"/>
</dbReference>
<evidence type="ECO:0000259" key="3">
    <source>
        <dbReference type="Pfam" id="PF13240"/>
    </source>
</evidence>
<keyword evidence="2" id="KW-0812">Transmembrane</keyword>
<reference evidence="5" key="1">
    <citation type="journal article" date="2019" name="Int. J. Syst. Evol. Microbiol.">
        <title>The Global Catalogue of Microorganisms (GCM) 10K type strain sequencing project: providing services to taxonomists for standard genome sequencing and annotation.</title>
        <authorList>
            <consortium name="The Broad Institute Genomics Platform"/>
            <consortium name="The Broad Institute Genome Sequencing Center for Infectious Disease"/>
            <person name="Wu L."/>
            <person name="Ma J."/>
        </authorList>
    </citation>
    <scope>NUCLEOTIDE SEQUENCE [LARGE SCALE GENOMIC DNA]</scope>
    <source>
        <strain evidence="5">JCM 14545</strain>
    </source>
</reference>
<dbReference type="Gene3D" id="2.60.120.260">
    <property type="entry name" value="Galactose-binding domain-like"/>
    <property type="match status" value="1"/>
</dbReference>
<name>A0ABP5BQU1_9PSEU</name>
<feature type="domain" description="Zinc-ribbon" evidence="3">
    <location>
        <begin position="106"/>
        <end position="127"/>
    </location>
</feature>
<keyword evidence="2" id="KW-1133">Transmembrane helix</keyword>
<accession>A0ABP5BQU1</accession>
<dbReference type="NCBIfam" id="NF047619">
    <property type="entry name" value="NADase_discoid"/>
    <property type="match status" value="1"/>
</dbReference>
<dbReference type="EMBL" id="BAAANN010000005">
    <property type="protein sequence ID" value="GAA1948847.1"/>
    <property type="molecule type" value="Genomic_DNA"/>
</dbReference>
<evidence type="ECO:0000256" key="2">
    <source>
        <dbReference type="SAM" id="Phobius"/>
    </source>
</evidence>
<feature type="compositionally biased region" description="Pro residues" evidence="1">
    <location>
        <begin position="59"/>
        <end position="72"/>
    </location>
</feature>
<sequence>MSMGGTVAEPVRRCEACGAPVTEGESFCGNCGAYLDWGKPQRPAAPPPVETTRTEAPPAAAPRPDAVPPPAEQPGAVQPDKPVSRRPTVRASIDDRALGGPDDRPCPNCGTPNAPGRRFCRRCGAVLDEVKTEAERVPWWRRIRLPRFRGRRIRFPAFLVLLVVLALVVGALVRYGPDIVTAVKDKTTTPAVLTPATVTASSEAEGHPAKLAVDGFTNRFWAPAAPAPAQGQYLDAKFGSPCRLLDIVVNNGASAEREVFNAQARPAELELTMSTEDGGRQATTLRLADQPGPQHTALAVSDVTDARLTVRAAHGGGPGKLVALGEVEFFGRC</sequence>